<gene>
    <name evidence="2" type="ORF">CSW08_16290</name>
</gene>
<dbReference type="PANTHER" id="PTHR18640:SF5">
    <property type="entry name" value="SODIUM_BILE ACID COTRANSPORTER 7"/>
    <property type="match status" value="1"/>
</dbReference>
<organism evidence="2 3">
    <name type="scientific">Confluentibacter flavum</name>
    <dbReference type="NCBI Taxonomy" id="1909700"/>
    <lineage>
        <taxon>Bacteria</taxon>
        <taxon>Pseudomonadati</taxon>
        <taxon>Bacteroidota</taxon>
        <taxon>Flavobacteriia</taxon>
        <taxon>Flavobacteriales</taxon>
        <taxon>Flavobacteriaceae</taxon>
        <taxon>Confluentibacter</taxon>
    </lineage>
</organism>
<sequence length="322" mass="35978">MKLKIDKFVIAIIAVIVMAYLFPHWGTKESPIPLDTISTIGISLIFFFYGLKLSPDKLKAGLKNWKLHILVQVSTFLIFPLLVLAFHPFLQTEEQNTMWLAFFFLAALPSTVSSSVVMVSMAKGNIPAAIFNASISGIIGIALTPLWMGLFVNPAQTDFDFTEIYTKLILQIILPVILGLLLQRFLGTFALKHSAKLTMFDKSIILLIIYKSFAESFEENIFSSVSILDLLLLFIGVMLLFFLAFFLTGFMAKKLDFNKEDQITAQFCGTKKSLVHGTVFSKILFGNMASIGIILLPLMLFHAIQILIISVVASKLARRQHS</sequence>
<feature type="transmembrane region" description="Helical" evidence="1">
    <location>
        <begin position="129"/>
        <end position="152"/>
    </location>
</feature>
<dbReference type="PIRSF" id="PIRSF026166">
    <property type="entry name" value="UCP026166"/>
    <property type="match status" value="1"/>
</dbReference>
<dbReference type="InterPro" id="IPR038770">
    <property type="entry name" value="Na+/solute_symporter_sf"/>
</dbReference>
<dbReference type="Gene3D" id="1.20.1530.20">
    <property type="match status" value="1"/>
</dbReference>
<dbReference type="InterPro" id="IPR016833">
    <property type="entry name" value="Put_Na-Bile_cotransptr"/>
</dbReference>
<reference evidence="2 3" key="1">
    <citation type="submission" date="2017-12" db="EMBL/GenBank/DDBJ databases">
        <title>Confluentibacter flavum sp. nov., isolated from the saline lake.</title>
        <authorList>
            <person name="Yu L."/>
        </authorList>
    </citation>
    <scope>NUCLEOTIDE SEQUENCE [LARGE SCALE GENOMIC DNA]</scope>
    <source>
        <strain evidence="2 3">3B</strain>
    </source>
</reference>
<evidence type="ECO:0000313" key="3">
    <source>
        <dbReference type="Proteomes" id="UP000233435"/>
    </source>
</evidence>
<dbReference type="RefSeq" id="WP_106660946.1">
    <property type="nucleotide sequence ID" value="NZ_PJEO01000054.1"/>
</dbReference>
<proteinExistence type="predicted"/>
<dbReference type="EMBL" id="PJEO01000054">
    <property type="protein sequence ID" value="PKQ43973.1"/>
    <property type="molecule type" value="Genomic_DNA"/>
</dbReference>
<dbReference type="OrthoDB" id="9792271at2"/>
<comment type="caution">
    <text evidence="2">The sequence shown here is derived from an EMBL/GenBank/DDBJ whole genome shotgun (WGS) entry which is preliminary data.</text>
</comment>
<evidence type="ECO:0000256" key="1">
    <source>
        <dbReference type="SAM" id="Phobius"/>
    </source>
</evidence>
<evidence type="ECO:0008006" key="4">
    <source>
        <dbReference type="Google" id="ProtNLM"/>
    </source>
</evidence>
<keyword evidence="1" id="KW-0812">Transmembrane</keyword>
<dbReference type="GO" id="GO:0005886">
    <property type="term" value="C:plasma membrane"/>
    <property type="evidence" value="ECO:0007669"/>
    <property type="project" value="TreeGrafter"/>
</dbReference>
<keyword evidence="1" id="KW-1133">Transmembrane helix</keyword>
<feature type="transmembrane region" description="Helical" evidence="1">
    <location>
        <begin position="67"/>
        <end position="86"/>
    </location>
</feature>
<feature type="transmembrane region" description="Helical" evidence="1">
    <location>
        <begin position="164"/>
        <end position="182"/>
    </location>
</feature>
<feature type="transmembrane region" description="Helical" evidence="1">
    <location>
        <begin position="7"/>
        <end position="25"/>
    </location>
</feature>
<feature type="transmembrane region" description="Helical" evidence="1">
    <location>
        <begin position="230"/>
        <end position="252"/>
    </location>
</feature>
<keyword evidence="3" id="KW-1185">Reference proteome</keyword>
<dbReference type="PANTHER" id="PTHR18640">
    <property type="entry name" value="SOLUTE CARRIER FAMILY 10 MEMBER 7"/>
    <property type="match status" value="1"/>
</dbReference>
<dbReference type="Proteomes" id="UP000233435">
    <property type="component" value="Unassembled WGS sequence"/>
</dbReference>
<feature type="transmembrane region" description="Helical" evidence="1">
    <location>
        <begin position="300"/>
        <end position="317"/>
    </location>
</feature>
<dbReference type="AlphaFoldDB" id="A0A2N3HGD6"/>
<keyword evidence="1" id="KW-0472">Membrane</keyword>
<evidence type="ECO:0000313" key="2">
    <source>
        <dbReference type="EMBL" id="PKQ43973.1"/>
    </source>
</evidence>
<accession>A0A2N3HGD6</accession>
<feature type="transmembrane region" description="Helical" evidence="1">
    <location>
        <begin position="37"/>
        <end position="55"/>
    </location>
</feature>
<dbReference type="Pfam" id="PF13593">
    <property type="entry name" value="SBF_like"/>
    <property type="match status" value="1"/>
</dbReference>
<feature type="transmembrane region" description="Helical" evidence="1">
    <location>
        <begin position="98"/>
        <end position="122"/>
    </location>
</feature>
<name>A0A2N3HGD6_9FLAO</name>
<protein>
    <recommendedName>
        <fullName evidence="4">Bile acid:sodium symporter</fullName>
    </recommendedName>
</protein>